<evidence type="ECO:0000256" key="1">
    <source>
        <dbReference type="SAM" id="Phobius"/>
    </source>
</evidence>
<dbReference type="OrthoDB" id="2647148at2"/>
<comment type="caution">
    <text evidence="2">The sequence shown here is derived from an EMBL/GenBank/DDBJ whole genome shotgun (WGS) entry which is preliminary data.</text>
</comment>
<evidence type="ECO:0000313" key="2">
    <source>
        <dbReference type="EMBL" id="TYA15601.1"/>
    </source>
</evidence>
<keyword evidence="1" id="KW-0812">Transmembrane</keyword>
<protein>
    <submittedName>
        <fullName evidence="2">Uncharacterized protein</fullName>
    </submittedName>
</protein>
<dbReference type="EMBL" id="VSDO01000001">
    <property type="protein sequence ID" value="TYA15601.1"/>
    <property type="molecule type" value="Genomic_DNA"/>
</dbReference>
<dbReference type="AlphaFoldDB" id="A0A5D0D0A9"/>
<keyword evidence="1" id="KW-0472">Membrane</keyword>
<dbReference type="Proteomes" id="UP000325218">
    <property type="component" value="Unassembled WGS sequence"/>
</dbReference>
<evidence type="ECO:0000313" key="3">
    <source>
        <dbReference type="Proteomes" id="UP000325218"/>
    </source>
</evidence>
<name>A0A5D0D0A9_9BACL</name>
<proteinExistence type="predicted"/>
<keyword evidence="3" id="KW-1185">Reference proteome</keyword>
<gene>
    <name evidence="2" type="ORF">FRY98_06065</name>
</gene>
<keyword evidence="1" id="KW-1133">Transmembrane helix</keyword>
<accession>A0A5D0D0A9</accession>
<organism evidence="2 3">
    <name type="scientific">Paenibacillus faecis</name>
    <dbReference type="NCBI Taxonomy" id="862114"/>
    <lineage>
        <taxon>Bacteria</taxon>
        <taxon>Bacillati</taxon>
        <taxon>Bacillota</taxon>
        <taxon>Bacilli</taxon>
        <taxon>Bacillales</taxon>
        <taxon>Paenibacillaceae</taxon>
        <taxon>Paenibacillus</taxon>
    </lineage>
</organism>
<feature type="transmembrane region" description="Helical" evidence="1">
    <location>
        <begin position="54"/>
        <end position="74"/>
    </location>
</feature>
<sequence length="86" mass="9909">MQAKMKRALRYVGKRVRIKTKTGAVLYGTVEEVKSGKLYLKTESLHPRSSKAHAAFAPAILPLVLFDLLAIILLDRRPRRRRLRRL</sequence>
<reference evidence="2 3" key="1">
    <citation type="submission" date="2019-08" db="EMBL/GenBank/DDBJ databases">
        <title>Genome sequencing of Paenibacillus faecis DSM 23593(T).</title>
        <authorList>
            <person name="Kook J.-K."/>
            <person name="Park S.-N."/>
            <person name="Lim Y.K."/>
        </authorList>
    </citation>
    <scope>NUCLEOTIDE SEQUENCE [LARGE SCALE GENOMIC DNA]</scope>
    <source>
        <strain evidence="2 3">DSM 23593</strain>
    </source>
</reference>